<keyword evidence="1" id="KW-0677">Repeat</keyword>
<feature type="repeat" description="RCC1" evidence="2">
    <location>
        <begin position="377"/>
        <end position="455"/>
    </location>
</feature>
<dbReference type="InterPro" id="IPR009091">
    <property type="entry name" value="RCC1/BLIP-II"/>
</dbReference>
<dbReference type="PROSITE" id="PS50012">
    <property type="entry name" value="RCC1_3"/>
    <property type="match status" value="5"/>
</dbReference>
<dbReference type="Pfam" id="PF13540">
    <property type="entry name" value="RCC1_2"/>
    <property type="match status" value="1"/>
</dbReference>
<evidence type="ECO:0000256" key="1">
    <source>
        <dbReference type="ARBA" id="ARBA00022737"/>
    </source>
</evidence>
<dbReference type="Gene3D" id="2.130.10.30">
    <property type="entry name" value="Regulator of chromosome condensation 1/beta-lactamase-inhibitor protein II"/>
    <property type="match status" value="3"/>
</dbReference>
<dbReference type="Proteomes" id="UP001153076">
    <property type="component" value="Unassembled WGS sequence"/>
</dbReference>
<feature type="repeat" description="RCC1" evidence="2">
    <location>
        <begin position="560"/>
        <end position="629"/>
    </location>
</feature>
<protein>
    <recommendedName>
        <fullName evidence="4">RCC1-like domain-containing protein</fullName>
    </recommendedName>
</protein>
<evidence type="ECO:0000256" key="3">
    <source>
        <dbReference type="SAM" id="MobiDB-lite"/>
    </source>
</evidence>
<dbReference type="PANTHER" id="PTHR22870:SF382">
    <property type="entry name" value="REGULATOR OF CHROMOSOME CONDENSATION (RCC1) FAMILY PROTEIN"/>
    <property type="match status" value="1"/>
</dbReference>
<proteinExistence type="predicted"/>
<feature type="repeat" description="RCC1" evidence="2">
    <location>
        <begin position="201"/>
        <end position="253"/>
    </location>
</feature>
<feature type="compositionally biased region" description="Polar residues" evidence="3">
    <location>
        <begin position="330"/>
        <end position="342"/>
    </location>
</feature>
<feature type="region of interest" description="Disordered" evidence="3">
    <location>
        <begin position="297"/>
        <end position="342"/>
    </location>
</feature>
<dbReference type="OrthoDB" id="5370059at2759"/>
<dbReference type="AlphaFoldDB" id="A0A9Q1KI60"/>
<keyword evidence="6" id="KW-1185">Reference proteome</keyword>
<dbReference type="PANTHER" id="PTHR22870">
    <property type="entry name" value="REGULATOR OF CHROMOSOME CONDENSATION"/>
    <property type="match status" value="1"/>
</dbReference>
<gene>
    <name evidence="5" type="ORF">Cgig2_005728</name>
</gene>
<accession>A0A9Q1KI60</accession>
<dbReference type="InterPro" id="IPR058923">
    <property type="entry name" value="RCC1-like_dom"/>
</dbReference>
<name>A0A9Q1KI60_9CARY</name>
<evidence type="ECO:0000313" key="5">
    <source>
        <dbReference type="EMBL" id="KAJ8443177.1"/>
    </source>
</evidence>
<organism evidence="5 6">
    <name type="scientific">Carnegiea gigantea</name>
    <dbReference type="NCBI Taxonomy" id="171969"/>
    <lineage>
        <taxon>Eukaryota</taxon>
        <taxon>Viridiplantae</taxon>
        <taxon>Streptophyta</taxon>
        <taxon>Embryophyta</taxon>
        <taxon>Tracheophyta</taxon>
        <taxon>Spermatophyta</taxon>
        <taxon>Magnoliopsida</taxon>
        <taxon>eudicotyledons</taxon>
        <taxon>Gunneridae</taxon>
        <taxon>Pentapetalae</taxon>
        <taxon>Caryophyllales</taxon>
        <taxon>Cactineae</taxon>
        <taxon>Cactaceae</taxon>
        <taxon>Cactoideae</taxon>
        <taxon>Echinocereeae</taxon>
        <taxon>Carnegiea</taxon>
    </lineage>
</organism>
<dbReference type="InterPro" id="IPR000408">
    <property type="entry name" value="Reg_chr_condens"/>
</dbReference>
<evidence type="ECO:0000313" key="6">
    <source>
        <dbReference type="Proteomes" id="UP001153076"/>
    </source>
</evidence>
<dbReference type="EMBL" id="JAKOGI010000125">
    <property type="protein sequence ID" value="KAJ8443177.1"/>
    <property type="molecule type" value="Genomic_DNA"/>
</dbReference>
<dbReference type="PRINTS" id="PR00633">
    <property type="entry name" value="RCCNDNSATION"/>
</dbReference>
<reference evidence="5" key="1">
    <citation type="submission" date="2022-04" db="EMBL/GenBank/DDBJ databases">
        <title>Carnegiea gigantea Genome sequencing and assembly v2.</title>
        <authorList>
            <person name="Copetti D."/>
            <person name="Sanderson M.J."/>
            <person name="Burquez A."/>
            <person name="Wojciechowski M.F."/>
        </authorList>
    </citation>
    <scope>NUCLEOTIDE SEQUENCE</scope>
    <source>
        <strain evidence="5">SGP5-SGP5p</strain>
        <tissue evidence="5">Aerial part</tissue>
    </source>
</reference>
<comment type="caution">
    <text evidence="5">The sequence shown here is derived from an EMBL/GenBank/DDBJ whole genome shotgun (WGS) entry which is preliminary data.</text>
</comment>
<evidence type="ECO:0000256" key="2">
    <source>
        <dbReference type="PROSITE-ProRule" id="PRU00235"/>
    </source>
</evidence>
<evidence type="ECO:0000259" key="4">
    <source>
        <dbReference type="Pfam" id="PF25390"/>
    </source>
</evidence>
<dbReference type="SUPFAM" id="SSF50985">
    <property type="entry name" value="RCC1/BLIP-II"/>
    <property type="match status" value="2"/>
</dbReference>
<dbReference type="Pfam" id="PF25390">
    <property type="entry name" value="WD40_RLD"/>
    <property type="match status" value="1"/>
</dbReference>
<feature type="domain" description="RCC1-like" evidence="4">
    <location>
        <begin position="342"/>
        <end position="624"/>
    </location>
</feature>
<feature type="repeat" description="RCC1" evidence="2">
    <location>
        <begin position="454"/>
        <end position="505"/>
    </location>
</feature>
<dbReference type="PROSITE" id="PS00626">
    <property type="entry name" value="RCC1_2"/>
    <property type="match status" value="3"/>
</dbReference>
<feature type="repeat" description="RCC1" evidence="2">
    <location>
        <begin position="506"/>
        <end position="559"/>
    </location>
</feature>
<dbReference type="InterPro" id="IPR051210">
    <property type="entry name" value="Ub_ligase/GEF_domain"/>
</dbReference>
<feature type="compositionally biased region" description="Polar residues" evidence="3">
    <location>
        <begin position="297"/>
        <end position="312"/>
    </location>
</feature>
<sequence length="631" mass="67062">MCSHHVAADHGDTVASGVAVGGPSESPLPSTFPETSAALVASICPSTQQLRSFHVSQTPHHHNTWLSRSLDNDTPSFLVVSSVPQKLGHFNLTPVRASPTPFSPLILPTIFSLISLLTDRRPWISSRSSEIEVYVFFLPGPSVMEEEREKAVYMWGYLPGASSQRSPLQSPVLVKLPPSIGSWRDVSGGGCGFAMAISDFGKLITWGSIDDLGHSYVTSGKHGETPEPFPLPTESHIVRAAAGWAHCVLVTDRGEVYTWGWKECVPSGKLFGDSPSGGGLENDPFEQQSLLSIEQVSPRCQGTKHATGSGSAMDNEGAVEETAKRRKVSSAKQTAESSTAGEETLSASPCLVTFNPGVKISTVAAGGRHTLALSDVGQVWGFGYGGDGQLGLGSRIRMVSSPHPVPCIESYYKKGRHSSFSQAILSSESHQSRAPGTYIKGIACGGRHSAAITGVLLAFGWGLYGQCGQGGTDDVLRPTCVSSLLSVQIEAVAAGLWHTVCISSGGDVYAFGGNQFGQLGTGSDRAEALPKLLNAPSIENVNAKIVSCGARHSAIVTDDGKIFSWGWNKYGQKSLIKVALFVIDSLYYVLQLGLGDVMDRNLPSQVKIEGWVAKKIACGWWHTLLLAESPT</sequence>